<dbReference type="InterPro" id="IPR051531">
    <property type="entry name" value="N-acetyltransferase"/>
</dbReference>
<protein>
    <submittedName>
        <fullName evidence="2">N-acetyltransferase</fullName>
    </submittedName>
</protein>
<accession>A0A371J6M6</accession>
<dbReference type="RefSeq" id="WP_094367646.1">
    <property type="nucleotide sequence ID" value="NZ_NOJY02000007.1"/>
</dbReference>
<reference evidence="2 3" key="1">
    <citation type="journal article" date="2017" name="Genome Announc.">
        <title>Draft Genome Sequence of Romboutsia weinsteinii sp. nov. Strain CCRI-19649(T) Isolated from Surface Water.</title>
        <authorList>
            <person name="Maheux A.F."/>
            <person name="Boudreau D.K."/>
            <person name="Berube E."/>
            <person name="Boissinot M."/>
            <person name="Cantin P."/>
            <person name="Raymond F."/>
            <person name="Corbeil J."/>
            <person name="Omar R.F."/>
            <person name="Bergeron M.G."/>
        </authorList>
    </citation>
    <scope>NUCLEOTIDE SEQUENCE [LARGE SCALE GENOMIC DNA]</scope>
    <source>
        <strain evidence="2 3">CCRI-19649</strain>
    </source>
</reference>
<dbReference type="InterPro" id="IPR000182">
    <property type="entry name" value="GNAT_dom"/>
</dbReference>
<dbReference type="PANTHER" id="PTHR43792">
    <property type="entry name" value="GNAT FAMILY, PUTATIVE (AFU_ORTHOLOGUE AFUA_3G00765)-RELATED-RELATED"/>
    <property type="match status" value="1"/>
</dbReference>
<dbReference type="Gene3D" id="3.40.630.30">
    <property type="match status" value="1"/>
</dbReference>
<keyword evidence="3" id="KW-1185">Reference proteome</keyword>
<keyword evidence="2" id="KW-0808">Transferase</keyword>
<sequence length="190" mass="22410">MYNIKYPQMKTLETKRCILRPATLKDTADLFEYYQQEKVVKFLPFNKHKNIQDTHNFIKLFFLDNYKKGKIGHFVIVSKKSKKVIGNVGFNNISQDSKEGEMGICINPSYWGNDLSTELAVEMLRFGFEDLKLNRIIAILYEENVYSKKPLEVLGFNFVGKFIRKITSTKPHKSVICYKYEMMRNNYFNN</sequence>
<dbReference type="EMBL" id="NOJY02000007">
    <property type="protein sequence ID" value="RDY28327.1"/>
    <property type="molecule type" value="Genomic_DNA"/>
</dbReference>
<dbReference type="OrthoDB" id="9785602at2"/>
<dbReference type="InterPro" id="IPR016181">
    <property type="entry name" value="Acyl_CoA_acyltransferase"/>
</dbReference>
<evidence type="ECO:0000313" key="2">
    <source>
        <dbReference type="EMBL" id="RDY28327.1"/>
    </source>
</evidence>
<feature type="domain" description="N-acetyltransferase" evidence="1">
    <location>
        <begin position="17"/>
        <end position="187"/>
    </location>
</feature>
<dbReference type="GO" id="GO:0016747">
    <property type="term" value="F:acyltransferase activity, transferring groups other than amino-acyl groups"/>
    <property type="evidence" value="ECO:0007669"/>
    <property type="project" value="InterPro"/>
</dbReference>
<comment type="caution">
    <text evidence="2">The sequence shown here is derived from an EMBL/GenBank/DDBJ whole genome shotgun (WGS) entry which is preliminary data.</text>
</comment>
<evidence type="ECO:0000259" key="1">
    <source>
        <dbReference type="PROSITE" id="PS51186"/>
    </source>
</evidence>
<name>A0A371J6M6_9FIRM</name>
<dbReference type="SUPFAM" id="SSF55729">
    <property type="entry name" value="Acyl-CoA N-acyltransferases (Nat)"/>
    <property type="match status" value="1"/>
</dbReference>
<proteinExistence type="predicted"/>
<dbReference type="Proteomes" id="UP000215694">
    <property type="component" value="Unassembled WGS sequence"/>
</dbReference>
<dbReference type="AlphaFoldDB" id="A0A371J6M6"/>
<dbReference type="PROSITE" id="PS51186">
    <property type="entry name" value="GNAT"/>
    <property type="match status" value="1"/>
</dbReference>
<gene>
    <name evidence="2" type="ORF">CHL78_005350</name>
</gene>
<dbReference type="Pfam" id="PF13302">
    <property type="entry name" value="Acetyltransf_3"/>
    <property type="match status" value="1"/>
</dbReference>
<organism evidence="2 3">
    <name type="scientific">Romboutsia weinsteinii</name>
    <dbReference type="NCBI Taxonomy" id="2020949"/>
    <lineage>
        <taxon>Bacteria</taxon>
        <taxon>Bacillati</taxon>
        <taxon>Bacillota</taxon>
        <taxon>Clostridia</taxon>
        <taxon>Peptostreptococcales</taxon>
        <taxon>Peptostreptococcaceae</taxon>
        <taxon>Romboutsia</taxon>
    </lineage>
</organism>
<evidence type="ECO:0000313" key="3">
    <source>
        <dbReference type="Proteomes" id="UP000215694"/>
    </source>
</evidence>